<dbReference type="Proteomes" id="UP000198508">
    <property type="component" value="Unassembled WGS sequence"/>
</dbReference>
<dbReference type="EMBL" id="FOIM01000011">
    <property type="protein sequence ID" value="SET68330.1"/>
    <property type="molecule type" value="Genomic_DNA"/>
</dbReference>
<dbReference type="PANTHER" id="PTHR42941">
    <property type="entry name" value="SLL1037 PROTEIN"/>
    <property type="match status" value="1"/>
</dbReference>
<proteinExistence type="predicted"/>
<reference evidence="2" key="1">
    <citation type="submission" date="2016-10" db="EMBL/GenBank/DDBJ databases">
        <authorList>
            <person name="Varghese N."/>
            <person name="Submissions S."/>
        </authorList>
    </citation>
    <scope>NUCLEOTIDE SEQUENCE [LARGE SCALE GENOMIC DNA]</scope>
    <source>
        <strain evidence="2">NLAE-zl-G277</strain>
    </source>
</reference>
<evidence type="ECO:0000313" key="1">
    <source>
        <dbReference type="EMBL" id="SET68330.1"/>
    </source>
</evidence>
<protein>
    <recommendedName>
        <fullName evidence="3">TRAP transporter solute receptor, TAXI family</fullName>
    </recommendedName>
</protein>
<sequence length="247" mass="27274">MVRIVNNEMPMGIAGSNVVAQFYDGDADEGITENKNLRTLWVSKATTFSVIVPRNSSYQTLEDLKGKKVSIGNQGGSAAESIYACLEVFGMADNYFDLQYLTMNESKDAMVTGTIDGFITNTSDPHTAMTELFMTGNFRFLDMPQDKVDLITSSIPYMKPSVRAAGTYEKQDKDVIGWGSPYALVVREDFPEETAYQIAKALDEHYDEWIGIASNVEGSTLDAVITNAYAPLHPGVERYAKEKGLIK</sequence>
<name>A0A1I0GBP2_9FIRM</name>
<gene>
    <name evidence="1" type="ORF">SAMN05216313_11168</name>
</gene>
<dbReference type="STRING" id="460384.SAMN05216313_11168"/>
<dbReference type="Gene3D" id="3.40.190.10">
    <property type="entry name" value="Periplasmic binding protein-like II"/>
    <property type="match status" value="2"/>
</dbReference>
<dbReference type="NCBIfam" id="TIGR02122">
    <property type="entry name" value="TRAP_TAXI"/>
    <property type="match status" value="1"/>
</dbReference>
<dbReference type="PANTHER" id="PTHR42941:SF1">
    <property type="entry name" value="SLL1037 PROTEIN"/>
    <property type="match status" value="1"/>
</dbReference>
<dbReference type="Pfam" id="PF16868">
    <property type="entry name" value="NMT1_3"/>
    <property type="match status" value="1"/>
</dbReference>
<dbReference type="SUPFAM" id="SSF53850">
    <property type="entry name" value="Periplasmic binding protein-like II"/>
    <property type="match status" value="1"/>
</dbReference>
<keyword evidence="2" id="KW-1185">Reference proteome</keyword>
<dbReference type="InterPro" id="IPR011852">
    <property type="entry name" value="TRAP_TAXI"/>
</dbReference>
<accession>A0A1I0GBP2</accession>
<evidence type="ECO:0000313" key="2">
    <source>
        <dbReference type="Proteomes" id="UP000198508"/>
    </source>
</evidence>
<organism evidence="1 2">
    <name type="scientific">Enterocloster lavalensis</name>
    <dbReference type="NCBI Taxonomy" id="460384"/>
    <lineage>
        <taxon>Bacteria</taxon>
        <taxon>Bacillati</taxon>
        <taxon>Bacillota</taxon>
        <taxon>Clostridia</taxon>
        <taxon>Lachnospirales</taxon>
        <taxon>Lachnospiraceae</taxon>
        <taxon>Enterocloster</taxon>
    </lineage>
</organism>
<evidence type="ECO:0008006" key="3">
    <source>
        <dbReference type="Google" id="ProtNLM"/>
    </source>
</evidence>
<dbReference type="AlphaFoldDB" id="A0A1I0GBP2"/>